<evidence type="ECO:0000313" key="1">
    <source>
        <dbReference type="EMBL" id="KAB1852124.1"/>
    </source>
</evidence>
<dbReference type="InterPro" id="IPR010662">
    <property type="entry name" value="RBBP9/YdeN"/>
</dbReference>
<dbReference type="Gene3D" id="3.40.50.1820">
    <property type="entry name" value="alpha/beta hydrolase"/>
    <property type="match status" value="1"/>
</dbReference>
<dbReference type="EMBL" id="VXLD01000015">
    <property type="protein sequence ID" value="KAB1852124.1"/>
    <property type="molecule type" value="Genomic_DNA"/>
</dbReference>
<dbReference type="AlphaFoldDB" id="A0A5N4W528"/>
<dbReference type="Proteomes" id="UP000325788">
    <property type="component" value="Unassembled WGS sequence"/>
</dbReference>
<evidence type="ECO:0000313" key="2">
    <source>
        <dbReference type="Proteomes" id="UP000325788"/>
    </source>
</evidence>
<sequence>MSIQPKTVFIVHGENSSPEDHWFSWLAQQVKAMHGIAKLVFLPDADVPEFDLWQQALDMQMSNLNEHSIVIAHSLGCLAVAHYLSQHLNHQKIEALICVAGFKSVTPHKPELNSFIQQAKLESRVLHRQIAHRIALFSNNDSVVPPPLALQFGHFMNAQLQEVKQARHFTQQDGFSEFALLQQILQPLMLSV</sequence>
<keyword evidence="1" id="KW-0378">Hydrolase</keyword>
<protein>
    <submittedName>
        <fullName evidence="1">Serine hydrolase family protein</fullName>
    </submittedName>
</protein>
<dbReference type="Pfam" id="PF06821">
    <property type="entry name" value="Ser_hydrolase"/>
    <property type="match status" value="1"/>
</dbReference>
<dbReference type="RefSeq" id="WP_151505299.1">
    <property type="nucleotide sequence ID" value="NZ_VXLD01000015.1"/>
</dbReference>
<dbReference type="SUPFAM" id="SSF53474">
    <property type="entry name" value="alpha/beta-Hydrolases"/>
    <property type="match status" value="1"/>
</dbReference>
<dbReference type="GO" id="GO:0016787">
    <property type="term" value="F:hydrolase activity"/>
    <property type="evidence" value="ECO:0007669"/>
    <property type="project" value="UniProtKB-KW"/>
</dbReference>
<accession>A0A5N4W528</accession>
<proteinExistence type="predicted"/>
<dbReference type="PANTHER" id="PTHR15394:SF3">
    <property type="entry name" value="SERINE HYDROLASE RBBP9"/>
    <property type="match status" value="1"/>
</dbReference>
<name>A0A5N4W528_9GAMM</name>
<dbReference type="PANTHER" id="PTHR15394">
    <property type="entry name" value="SERINE HYDROLASE RBBP9"/>
    <property type="match status" value="1"/>
</dbReference>
<gene>
    <name evidence="1" type="ORF">F4W09_15375</name>
</gene>
<comment type="caution">
    <text evidence="1">The sequence shown here is derived from an EMBL/GenBank/DDBJ whole genome shotgun (WGS) entry which is preliminary data.</text>
</comment>
<reference evidence="1 2" key="1">
    <citation type="submission" date="2019-09" db="EMBL/GenBank/DDBJ databases">
        <title>Draft genome sequence of Acinetobacter tandoii W4-4-4 isolated from environmental water sample.</title>
        <authorList>
            <person name="Wee S.K."/>
            <person name="Yan B."/>
            <person name="Mustaffa S.B."/>
            <person name="Yap E.P.H."/>
        </authorList>
    </citation>
    <scope>NUCLEOTIDE SEQUENCE [LARGE SCALE GENOMIC DNA]</scope>
    <source>
        <strain evidence="1 2">W4-4-4</strain>
    </source>
</reference>
<organism evidence="1 2">
    <name type="scientific">Acinetobacter tandoii</name>
    <dbReference type="NCBI Taxonomy" id="202954"/>
    <lineage>
        <taxon>Bacteria</taxon>
        <taxon>Pseudomonadati</taxon>
        <taxon>Pseudomonadota</taxon>
        <taxon>Gammaproteobacteria</taxon>
        <taxon>Moraxellales</taxon>
        <taxon>Moraxellaceae</taxon>
        <taxon>Acinetobacter</taxon>
    </lineage>
</organism>
<dbReference type="InterPro" id="IPR029058">
    <property type="entry name" value="AB_hydrolase_fold"/>
</dbReference>